<accession>A0A9W6X5W0</accession>
<dbReference type="EMBL" id="BSXW01000961">
    <property type="protein sequence ID" value="GMF32157.1"/>
    <property type="molecule type" value="Genomic_DNA"/>
</dbReference>
<name>A0A9W6X5W0_9STRA</name>
<dbReference type="Proteomes" id="UP001165083">
    <property type="component" value="Unassembled WGS sequence"/>
</dbReference>
<protein>
    <submittedName>
        <fullName evidence="1">Unnamed protein product</fullName>
    </submittedName>
</protein>
<sequence length="226" mass="25386">MRYFNIKNDKEYSTKRKDAITRAIEWENTLNFVIGEIGGGVRAMNIKAGEMTNAKEQAEAYKEINHIIQVISLVDPEEANVMLFNNKSFETPALKEKSEPTLTAAKEAKDFVYEPPAGKGLVGRGLKGAGIVAPRKKNRSYNLADIEGSGTASDLKYKRIGTKFIRKADLLNNRLKLVFPNRTSVGPIRDMSDELTAMVKDLLYNDNISQQAYRAYQSRTKESAMR</sequence>
<reference evidence="1" key="1">
    <citation type="submission" date="2023-04" db="EMBL/GenBank/DDBJ databases">
        <title>Phytophthora lilii NBRC 32176.</title>
        <authorList>
            <person name="Ichikawa N."/>
            <person name="Sato H."/>
            <person name="Tonouchi N."/>
        </authorList>
    </citation>
    <scope>NUCLEOTIDE SEQUENCE</scope>
    <source>
        <strain evidence="1">NBRC 32176</strain>
    </source>
</reference>
<evidence type="ECO:0000313" key="1">
    <source>
        <dbReference type="EMBL" id="GMF32157.1"/>
    </source>
</evidence>
<proteinExistence type="predicted"/>
<evidence type="ECO:0000313" key="2">
    <source>
        <dbReference type="Proteomes" id="UP001165083"/>
    </source>
</evidence>
<keyword evidence="2" id="KW-1185">Reference proteome</keyword>
<dbReference type="AlphaFoldDB" id="A0A9W6X5W0"/>
<organism evidence="1 2">
    <name type="scientific">Phytophthora lilii</name>
    <dbReference type="NCBI Taxonomy" id="2077276"/>
    <lineage>
        <taxon>Eukaryota</taxon>
        <taxon>Sar</taxon>
        <taxon>Stramenopiles</taxon>
        <taxon>Oomycota</taxon>
        <taxon>Peronosporomycetes</taxon>
        <taxon>Peronosporales</taxon>
        <taxon>Peronosporaceae</taxon>
        <taxon>Phytophthora</taxon>
    </lineage>
</organism>
<dbReference type="OrthoDB" id="141841at2759"/>
<gene>
    <name evidence="1" type="ORF">Plil01_001376900</name>
</gene>
<comment type="caution">
    <text evidence="1">The sequence shown here is derived from an EMBL/GenBank/DDBJ whole genome shotgun (WGS) entry which is preliminary data.</text>
</comment>